<reference evidence="1 2" key="1">
    <citation type="journal article" date="2019" name="Sci. Rep.">
        <title>Orb-weaving spider Araneus ventricosus genome elucidates the spidroin gene catalogue.</title>
        <authorList>
            <person name="Kono N."/>
            <person name="Nakamura H."/>
            <person name="Ohtoshi R."/>
            <person name="Moran D.A.P."/>
            <person name="Shinohara A."/>
            <person name="Yoshida Y."/>
            <person name="Fujiwara M."/>
            <person name="Mori M."/>
            <person name="Tomita M."/>
            <person name="Arakawa K."/>
        </authorList>
    </citation>
    <scope>NUCLEOTIDE SEQUENCE [LARGE SCALE GENOMIC DNA]</scope>
</reference>
<evidence type="ECO:0000313" key="2">
    <source>
        <dbReference type="Proteomes" id="UP000499080"/>
    </source>
</evidence>
<name>A0A4Y2HMP9_ARAVE</name>
<comment type="caution">
    <text evidence="1">The sequence shown here is derived from an EMBL/GenBank/DDBJ whole genome shotgun (WGS) entry which is preliminary data.</text>
</comment>
<organism evidence="1 2">
    <name type="scientific">Araneus ventricosus</name>
    <name type="common">Orbweaver spider</name>
    <name type="synonym">Epeira ventricosa</name>
    <dbReference type="NCBI Taxonomy" id="182803"/>
    <lineage>
        <taxon>Eukaryota</taxon>
        <taxon>Metazoa</taxon>
        <taxon>Ecdysozoa</taxon>
        <taxon>Arthropoda</taxon>
        <taxon>Chelicerata</taxon>
        <taxon>Arachnida</taxon>
        <taxon>Araneae</taxon>
        <taxon>Araneomorphae</taxon>
        <taxon>Entelegynae</taxon>
        <taxon>Araneoidea</taxon>
        <taxon>Araneidae</taxon>
        <taxon>Araneus</taxon>
    </lineage>
</organism>
<gene>
    <name evidence="1" type="ORF">AVEN_258318_1</name>
</gene>
<sequence length="109" mass="12444">MPDVFDSRQLKDGAACNPTRIVEKTRNPVQPRKCHETPWWCSMTSWFGKASARVLEQISTRNSDREDLSGYHSFILQKQIRLSKGAMGTDFVFNKQDKARPPSATVKDD</sequence>
<dbReference type="EMBL" id="BGPR01002037">
    <property type="protein sequence ID" value="GBM66656.1"/>
    <property type="molecule type" value="Genomic_DNA"/>
</dbReference>
<dbReference type="AlphaFoldDB" id="A0A4Y2HMP9"/>
<protein>
    <submittedName>
        <fullName evidence="1">Uncharacterized protein</fullName>
    </submittedName>
</protein>
<keyword evidence="2" id="KW-1185">Reference proteome</keyword>
<evidence type="ECO:0000313" key="1">
    <source>
        <dbReference type="EMBL" id="GBM66656.1"/>
    </source>
</evidence>
<accession>A0A4Y2HMP9</accession>
<proteinExistence type="predicted"/>
<dbReference type="Proteomes" id="UP000499080">
    <property type="component" value="Unassembled WGS sequence"/>
</dbReference>